<accession>A0A9P1BGV8</accession>
<sequence length="561" mass="63147">MVGHKQRRLGHAEKPSARARSHVESPLAVLLLKMWSTGELSGPALQEIAKAAADSGCQGQDVQRLAMLGAAGNSPQNIQRDLMALHFKDLKAPPVHTVETKIWGKDGDGQKTLLQSKLPLLLPHEWMSMAKSFPDIKKDAPLVFALHGDAAPHTETDSLLVVSLRSLTTKLSVSESQLLLFALPKSMISKETLQPIWKILCWSLEAMTKGRWPTKAPGNLPTYKVSNGGKPLMGWEKRAMVYCITGDLEWYSSEFHFPYAMENHPCPWCKCDMHDEIPAFDFRSSAKWRETIRSAEEMNAQYKHPLFAVPGLNSQCIFLDPMHTIDLGVSMHVVGSVLWDLIEDEMVASNRPARCAAVNRLIVEAYNFLGTPSSKRVGVLKLTDIGDSTTEFPVLKHCKARKVRYLVPAVKKLCEQFETTKYGEHRLKMITALDDMLQLMDMKLYKFPAALQDKFAQKVHSFLLQYSYMAKLSSQRGCLRYSMVQKHHLTSHLSWFTESCHPRCFWTYGSESYMGHMVRIAKACVRGQSPPKAAESIMQKYRLSMHLILSGLMVLDEGGDD</sequence>
<dbReference type="EMBL" id="CAMXCT010000057">
    <property type="protein sequence ID" value="CAI3973172.1"/>
    <property type="molecule type" value="Genomic_DNA"/>
</dbReference>
<organism evidence="2">
    <name type="scientific">Cladocopium goreaui</name>
    <dbReference type="NCBI Taxonomy" id="2562237"/>
    <lineage>
        <taxon>Eukaryota</taxon>
        <taxon>Sar</taxon>
        <taxon>Alveolata</taxon>
        <taxon>Dinophyceae</taxon>
        <taxon>Suessiales</taxon>
        <taxon>Symbiodiniaceae</taxon>
        <taxon>Cladocopium</taxon>
    </lineage>
</organism>
<evidence type="ECO:0000313" key="2">
    <source>
        <dbReference type="EMBL" id="CAI3973172.1"/>
    </source>
</evidence>
<protein>
    <submittedName>
        <fullName evidence="2">Uncharacterized protein</fullName>
    </submittedName>
</protein>
<proteinExistence type="predicted"/>
<dbReference type="Proteomes" id="UP001152797">
    <property type="component" value="Unassembled WGS sequence"/>
</dbReference>
<dbReference type="EMBL" id="CAMXCT020000057">
    <property type="protein sequence ID" value="CAL1126547.1"/>
    <property type="molecule type" value="Genomic_DNA"/>
</dbReference>
<dbReference type="OrthoDB" id="441787at2759"/>
<dbReference type="EMBL" id="CAMXCT030000057">
    <property type="protein sequence ID" value="CAL4760484.1"/>
    <property type="molecule type" value="Genomic_DNA"/>
</dbReference>
<keyword evidence="4" id="KW-1185">Reference proteome</keyword>
<dbReference type="AlphaFoldDB" id="A0A9P1BGV8"/>
<reference evidence="3 4" key="2">
    <citation type="submission" date="2024-05" db="EMBL/GenBank/DDBJ databases">
        <authorList>
            <person name="Chen Y."/>
            <person name="Shah S."/>
            <person name="Dougan E. K."/>
            <person name="Thang M."/>
            <person name="Chan C."/>
        </authorList>
    </citation>
    <scope>NUCLEOTIDE SEQUENCE [LARGE SCALE GENOMIC DNA]</scope>
</reference>
<evidence type="ECO:0000256" key="1">
    <source>
        <dbReference type="SAM" id="MobiDB-lite"/>
    </source>
</evidence>
<comment type="caution">
    <text evidence="2">The sequence shown here is derived from an EMBL/GenBank/DDBJ whole genome shotgun (WGS) entry which is preliminary data.</text>
</comment>
<feature type="region of interest" description="Disordered" evidence="1">
    <location>
        <begin position="1"/>
        <end position="20"/>
    </location>
</feature>
<evidence type="ECO:0000313" key="4">
    <source>
        <dbReference type="Proteomes" id="UP001152797"/>
    </source>
</evidence>
<gene>
    <name evidence="2" type="ORF">C1SCF055_LOCUS1695</name>
</gene>
<reference evidence="2" key="1">
    <citation type="submission" date="2022-10" db="EMBL/GenBank/DDBJ databases">
        <authorList>
            <person name="Chen Y."/>
            <person name="Dougan E. K."/>
            <person name="Chan C."/>
            <person name="Rhodes N."/>
            <person name="Thang M."/>
        </authorList>
    </citation>
    <scope>NUCLEOTIDE SEQUENCE</scope>
</reference>
<evidence type="ECO:0000313" key="3">
    <source>
        <dbReference type="EMBL" id="CAL4760484.1"/>
    </source>
</evidence>
<name>A0A9P1BGV8_9DINO</name>